<evidence type="ECO:0000259" key="3">
    <source>
        <dbReference type="PROSITE" id="PS50222"/>
    </source>
</evidence>
<dbReference type="Pfam" id="PF13499">
    <property type="entry name" value="EF-hand_7"/>
    <property type="match status" value="2"/>
</dbReference>
<organism evidence="4 5">
    <name type="scientific">Lymnaea stagnalis</name>
    <name type="common">Great pond snail</name>
    <name type="synonym">Helix stagnalis</name>
    <dbReference type="NCBI Taxonomy" id="6523"/>
    <lineage>
        <taxon>Eukaryota</taxon>
        <taxon>Metazoa</taxon>
        <taxon>Spiralia</taxon>
        <taxon>Lophotrochozoa</taxon>
        <taxon>Mollusca</taxon>
        <taxon>Gastropoda</taxon>
        <taxon>Heterobranchia</taxon>
        <taxon>Euthyneura</taxon>
        <taxon>Panpulmonata</taxon>
        <taxon>Hygrophila</taxon>
        <taxon>Lymnaeoidea</taxon>
        <taxon>Lymnaeidae</taxon>
        <taxon>Lymnaea</taxon>
    </lineage>
</organism>
<dbReference type="SUPFAM" id="SSF47473">
    <property type="entry name" value="EF-hand"/>
    <property type="match status" value="1"/>
</dbReference>
<evidence type="ECO:0000313" key="5">
    <source>
        <dbReference type="Proteomes" id="UP001497497"/>
    </source>
</evidence>
<sequence>MAHKFKFTEDQVNSFREAFELFDKDGDGQITAVELGIIMNSLGQNHTQADLERMIAEADTDGNGTVEFKEFMDMMAKVMYISDPEEDIKETFRVFDKDGNGYIEADELRRVMTNLGEKLTDEEVDEMIREADVNGDRRVDYNEFARMMKST</sequence>
<dbReference type="AlphaFoldDB" id="A0AAV2INT7"/>
<accession>A0AAV2INT7</accession>
<dbReference type="SMART" id="SM00054">
    <property type="entry name" value="EFh"/>
    <property type="match status" value="4"/>
</dbReference>
<keyword evidence="2" id="KW-0106">Calcium</keyword>
<feature type="domain" description="EF-hand" evidence="3">
    <location>
        <begin position="46"/>
        <end position="81"/>
    </location>
</feature>
<feature type="domain" description="EF-hand" evidence="3">
    <location>
        <begin position="10"/>
        <end position="45"/>
    </location>
</feature>
<comment type="caution">
    <text evidence="4">The sequence shown here is derived from an EMBL/GenBank/DDBJ whole genome shotgun (WGS) entry which is preliminary data.</text>
</comment>
<dbReference type="Proteomes" id="UP001497497">
    <property type="component" value="Unassembled WGS sequence"/>
</dbReference>
<dbReference type="InterPro" id="IPR011992">
    <property type="entry name" value="EF-hand-dom_pair"/>
</dbReference>
<reference evidence="4 5" key="1">
    <citation type="submission" date="2024-04" db="EMBL/GenBank/DDBJ databases">
        <authorList>
            <consortium name="Genoscope - CEA"/>
            <person name="William W."/>
        </authorList>
    </citation>
    <scope>NUCLEOTIDE SEQUENCE [LARGE SCALE GENOMIC DNA]</scope>
</reference>
<dbReference type="PANTHER" id="PTHR23048:SF0">
    <property type="entry name" value="CALMODULIN LIKE 3"/>
    <property type="match status" value="1"/>
</dbReference>
<protein>
    <recommendedName>
        <fullName evidence="3">EF-hand domain-containing protein</fullName>
    </recommendedName>
</protein>
<proteinExistence type="predicted"/>
<evidence type="ECO:0000256" key="1">
    <source>
        <dbReference type="ARBA" id="ARBA00022737"/>
    </source>
</evidence>
<dbReference type="PROSITE" id="PS00018">
    <property type="entry name" value="EF_HAND_1"/>
    <property type="match status" value="4"/>
</dbReference>
<dbReference type="CDD" id="cd00051">
    <property type="entry name" value="EFh"/>
    <property type="match status" value="2"/>
</dbReference>
<evidence type="ECO:0000256" key="2">
    <source>
        <dbReference type="ARBA" id="ARBA00022837"/>
    </source>
</evidence>
<keyword evidence="5" id="KW-1185">Reference proteome</keyword>
<dbReference type="InterPro" id="IPR018247">
    <property type="entry name" value="EF_Hand_1_Ca_BS"/>
</dbReference>
<name>A0AAV2INT7_LYMST</name>
<keyword evidence="1" id="KW-0677">Repeat</keyword>
<dbReference type="PROSITE" id="PS50222">
    <property type="entry name" value="EF_HAND_2"/>
    <property type="match status" value="4"/>
</dbReference>
<evidence type="ECO:0000313" key="4">
    <source>
        <dbReference type="EMBL" id="CAL1547851.1"/>
    </source>
</evidence>
<dbReference type="GO" id="GO:0005509">
    <property type="term" value="F:calcium ion binding"/>
    <property type="evidence" value="ECO:0007669"/>
    <property type="project" value="InterPro"/>
</dbReference>
<dbReference type="InterPro" id="IPR002048">
    <property type="entry name" value="EF_hand_dom"/>
</dbReference>
<feature type="domain" description="EF-hand" evidence="3">
    <location>
        <begin position="119"/>
        <end position="151"/>
    </location>
</feature>
<gene>
    <name evidence="4" type="ORF">GSLYS_00021168001</name>
</gene>
<dbReference type="EMBL" id="CAXITT010001083">
    <property type="protein sequence ID" value="CAL1547851.1"/>
    <property type="molecule type" value="Genomic_DNA"/>
</dbReference>
<dbReference type="Gene3D" id="1.10.238.10">
    <property type="entry name" value="EF-hand"/>
    <property type="match status" value="3"/>
</dbReference>
<dbReference type="PANTHER" id="PTHR23048">
    <property type="entry name" value="MYOSIN LIGHT CHAIN 1, 3"/>
    <property type="match status" value="1"/>
</dbReference>
<dbReference type="GO" id="GO:0016460">
    <property type="term" value="C:myosin II complex"/>
    <property type="evidence" value="ECO:0007669"/>
    <property type="project" value="TreeGrafter"/>
</dbReference>
<feature type="domain" description="EF-hand" evidence="3">
    <location>
        <begin position="83"/>
        <end position="118"/>
    </location>
</feature>
<dbReference type="InterPro" id="IPR050230">
    <property type="entry name" value="CALM/Myosin/TropC-like"/>
</dbReference>
<dbReference type="FunFam" id="1.10.238.10:FF:000178">
    <property type="entry name" value="Calmodulin-2 A"/>
    <property type="match status" value="1"/>
</dbReference>